<sequence>MYREVKLASSPVKIPVPHCRPAAAPKLLDCFTYCSPGSLAALTDMATLLARMDGGGTLTNSLSAYTNNTGGGDSSSTLPIVGPASDTSALSLRATVVHLAVHLLEGGELFDGTGTRREMEMDDVLCLRRQTWQIWSPDDDELNCVSSKKGHPIEYLDAGAMPVASEVSVTLPVLTAPLLRSNTLLEDDLYVGSLASRLTCSPAPVGVTFSSRRLLMSHSSLRYLPENYSHWSRHRLGAVPLYIRGRRAHTFRNVWQVVCLIVVSTLAAPHTDAYMHPLLHGLSLPTGGSRWRGKISATERLTNISDPHSFWKKRSTDLADSLLPIPEDSWRERRRRRLTGSGVGEAAGYGSGGEQWRWVAGAVARATTDYGNGGGSEGVSFVPQYTSM</sequence>
<dbReference type="Proteomes" id="UP001219525">
    <property type="component" value="Unassembled WGS sequence"/>
</dbReference>
<protein>
    <submittedName>
        <fullName evidence="1">Uncharacterized protein</fullName>
    </submittedName>
</protein>
<dbReference type="AlphaFoldDB" id="A0AAD6UW21"/>
<gene>
    <name evidence="1" type="ORF">GGX14DRAFT_407093</name>
</gene>
<accession>A0AAD6UW21</accession>
<evidence type="ECO:0000313" key="1">
    <source>
        <dbReference type="EMBL" id="KAJ7191582.1"/>
    </source>
</evidence>
<reference evidence="1" key="1">
    <citation type="submission" date="2023-03" db="EMBL/GenBank/DDBJ databases">
        <title>Massive genome expansion in bonnet fungi (Mycena s.s.) driven by repeated elements and novel gene families across ecological guilds.</title>
        <authorList>
            <consortium name="Lawrence Berkeley National Laboratory"/>
            <person name="Harder C.B."/>
            <person name="Miyauchi S."/>
            <person name="Viragh M."/>
            <person name="Kuo A."/>
            <person name="Thoen E."/>
            <person name="Andreopoulos B."/>
            <person name="Lu D."/>
            <person name="Skrede I."/>
            <person name="Drula E."/>
            <person name="Henrissat B."/>
            <person name="Morin E."/>
            <person name="Kohler A."/>
            <person name="Barry K."/>
            <person name="LaButti K."/>
            <person name="Morin E."/>
            <person name="Salamov A."/>
            <person name="Lipzen A."/>
            <person name="Mereny Z."/>
            <person name="Hegedus B."/>
            <person name="Baldrian P."/>
            <person name="Stursova M."/>
            <person name="Weitz H."/>
            <person name="Taylor A."/>
            <person name="Grigoriev I.V."/>
            <person name="Nagy L.G."/>
            <person name="Martin F."/>
            <person name="Kauserud H."/>
        </authorList>
    </citation>
    <scope>NUCLEOTIDE SEQUENCE</scope>
    <source>
        <strain evidence="1">9144</strain>
    </source>
</reference>
<evidence type="ECO:0000313" key="2">
    <source>
        <dbReference type="Proteomes" id="UP001219525"/>
    </source>
</evidence>
<comment type="caution">
    <text evidence="1">The sequence shown here is derived from an EMBL/GenBank/DDBJ whole genome shotgun (WGS) entry which is preliminary data.</text>
</comment>
<proteinExistence type="predicted"/>
<organism evidence="1 2">
    <name type="scientific">Mycena pura</name>
    <dbReference type="NCBI Taxonomy" id="153505"/>
    <lineage>
        <taxon>Eukaryota</taxon>
        <taxon>Fungi</taxon>
        <taxon>Dikarya</taxon>
        <taxon>Basidiomycota</taxon>
        <taxon>Agaricomycotina</taxon>
        <taxon>Agaricomycetes</taxon>
        <taxon>Agaricomycetidae</taxon>
        <taxon>Agaricales</taxon>
        <taxon>Marasmiineae</taxon>
        <taxon>Mycenaceae</taxon>
        <taxon>Mycena</taxon>
    </lineage>
</organism>
<name>A0AAD6UW21_9AGAR</name>
<dbReference type="EMBL" id="JARJCW010000131">
    <property type="protein sequence ID" value="KAJ7191582.1"/>
    <property type="molecule type" value="Genomic_DNA"/>
</dbReference>
<keyword evidence="2" id="KW-1185">Reference proteome</keyword>